<evidence type="ECO:0000256" key="1">
    <source>
        <dbReference type="ARBA" id="ARBA00001933"/>
    </source>
</evidence>
<organism evidence="5 6">
    <name type="scientific">Aequorivita marisscotiae</name>
    <dbReference type="NCBI Taxonomy" id="3040348"/>
    <lineage>
        <taxon>Bacteria</taxon>
        <taxon>Pseudomonadati</taxon>
        <taxon>Bacteroidota</taxon>
        <taxon>Flavobacteriia</taxon>
        <taxon>Flavobacteriales</taxon>
        <taxon>Flavobacteriaceae</taxon>
        <taxon>Aequorivita</taxon>
    </lineage>
</organism>
<dbReference type="RefSeq" id="WP_279449185.1">
    <property type="nucleotide sequence ID" value="NZ_CP122379.1"/>
</dbReference>
<keyword evidence="6" id="KW-1185">Reference proteome</keyword>
<dbReference type="Proteomes" id="UP001238523">
    <property type="component" value="Chromosome"/>
</dbReference>
<evidence type="ECO:0000313" key="6">
    <source>
        <dbReference type="Proteomes" id="UP001238523"/>
    </source>
</evidence>
<evidence type="ECO:0000256" key="2">
    <source>
        <dbReference type="ARBA" id="ARBA00008639"/>
    </source>
</evidence>
<sequence length="307" mass="34160">MKNLSFAEPLPTTEIDLSLFNISGNRLFLKREDLIHPFVSGNKFRKLKYNLRLADKQGYKTILTFGGAFSNHIAAVAAAGRELNFKTIGIIRGEELESKITENPTLSFAKNCGMQLYFISREAYRHKAEIDFINKLKTQFGDFYLLPEGGTNALAVKGCEEILNEKGLSADYICVSVGTGGTLAGLVVASEENQRVLGFSALKGTFQAKEISKFTSKTNFKITDAYCFGGYGKIDFELVRFINEFKEKTKIPLDPIYTGKMLYGIMDLLKKGHFKENSCIFAVHTGGLQGIAGMNQKLKKKNLPIIE</sequence>
<comment type="similarity">
    <text evidence="2">Belongs to the ACC deaminase/D-cysteine desulfhydrase family.</text>
</comment>
<evidence type="ECO:0000259" key="4">
    <source>
        <dbReference type="Pfam" id="PF00291"/>
    </source>
</evidence>
<dbReference type="InterPro" id="IPR036052">
    <property type="entry name" value="TrpB-like_PALP_sf"/>
</dbReference>
<dbReference type="EMBL" id="CP122379">
    <property type="protein sequence ID" value="WGF93110.1"/>
    <property type="molecule type" value="Genomic_DNA"/>
</dbReference>
<dbReference type="InterPro" id="IPR001926">
    <property type="entry name" value="TrpB-like_PALP"/>
</dbReference>
<reference evidence="5 6" key="1">
    <citation type="submission" date="2023-04" db="EMBL/GenBank/DDBJ databases">
        <title>Taxonomic identification of the Arctic strain Aequorivita sp. nov. and transcriptomic analysis in response to temperature stress.</title>
        <authorList>
            <person name="Liu W."/>
            <person name="Cong B."/>
            <person name="Lin J."/>
        </authorList>
    </citation>
    <scope>NUCLEOTIDE SEQUENCE [LARGE SCALE GENOMIC DNA]</scope>
    <source>
        <strain evidence="5 6">Ant34-E75</strain>
    </source>
</reference>
<evidence type="ECO:0000313" key="5">
    <source>
        <dbReference type="EMBL" id="WGF93110.1"/>
    </source>
</evidence>
<accession>A0ABY8KYH1</accession>
<dbReference type="Gene3D" id="3.40.50.1100">
    <property type="match status" value="2"/>
</dbReference>
<protein>
    <submittedName>
        <fullName evidence="5">Pyridoxal-phosphate dependent enzyme</fullName>
    </submittedName>
</protein>
<evidence type="ECO:0000256" key="3">
    <source>
        <dbReference type="ARBA" id="ARBA00022898"/>
    </source>
</evidence>
<dbReference type="InterPro" id="IPR027278">
    <property type="entry name" value="ACCD_DCysDesulf"/>
</dbReference>
<dbReference type="Pfam" id="PF00291">
    <property type="entry name" value="PALP"/>
    <property type="match status" value="1"/>
</dbReference>
<feature type="domain" description="Tryptophan synthase beta chain-like PALP" evidence="4">
    <location>
        <begin position="21"/>
        <end position="286"/>
    </location>
</feature>
<dbReference type="PANTHER" id="PTHR43780:SF2">
    <property type="entry name" value="1-AMINOCYCLOPROPANE-1-CARBOXYLATE DEAMINASE-RELATED"/>
    <property type="match status" value="1"/>
</dbReference>
<dbReference type="PANTHER" id="PTHR43780">
    <property type="entry name" value="1-AMINOCYCLOPROPANE-1-CARBOXYLATE DEAMINASE-RELATED"/>
    <property type="match status" value="1"/>
</dbReference>
<comment type="cofactor">
    <cofactor evidence="1">
        <name>pyridoxal 5'-phosphate</name>
        <dbReference type="ChEBI" id="CHEBI:597326"/>
    </cofactor>
</comment>
<proteinExistence type="inferred from homology"/>
<dbReference type="PIRSF" id="PIRSF006278">
    <property type="entry name" value="ACCD_DCysDesulf"/>
    <property type="match status" value="1"/>
</dbReference>
<keyword evidence="3" id="KW-0663">Pyridoxal phosphate</keyword>
<name>A0ABY8KYH1_9FLAO</name>
<dbReference type="SUPFAM" id="SSF53686">
    <property type="entry name" value="Tryptophan synthase beta subunit-like PLP-dependent enzymes"/>
    <property type="match status" value="1"/>
</dbReference>
<gene>
    <name evidence="5" type="ORF">QCQ61_02735</name>
</gene>